<dbReference type="GO" id="GO:0051601">
    <property type="term" value="P:exocyst localization"/>
    <property type="evidence" value="ECO:0007669"/>
    <property type="project" value="TreeGrafter"/>
</dbReference>
<organism evidence="6">
    <name type="scientific">Amblyomma aureolatum</name>
    <dbReference type="NCBI Taxonomy" id="187763"/>
    <lineage>
        <taxon>Eukaryota</taxon>
        <taxon>Metazoa</taxon>
        <taxon>Ecdysozoa</taxon>
        <taxon>Arthropoda</taxon>
        <taxon>Chelicerata</taxon>
        <taxon>Arachnida</taxon>
        <taxon>Acari</taxon>
        <taxon>Parasitiformes</taxon>
        <taxon>Ixodida</taxon>
        <taxon>Ixodoidea</taxon>
        <taxon>Ixodidae</taxon>
        <taxon>Amblyomminae</taxon>
        <taxon>Amblyomma</taxon>
    </lineage>
</organism>
<dbReference type="Pfam" id="PF06046">
    <property type="entry name" value="Sec6"/>
    <property type="match status" value="1"/>
</dbReference>
<dbReference type="GO" id="GO:0000145">
    <property type="term" value="C:exocyst"/>
    <property type="evidence" value="ECO:0007669"/>
    <property type="project" value="InterPro"/>
</dbReference>
<feature type="region of interest" description="Disordered" evidence="5">
    <location>
        <begin position="652"/>
        <end position="673"/>
    </location>
</feature>
<proteinExistence type="evidence at transcript level"/>
<dbReference type="GO" id="GO:0006887">
    <property type="term" value="P:exocytosis"/>
    <property type="evidence" value="ECO:0007669"/>
    <property type="project" value="UniProtKB-KW"/>
</dbReference>
<evidence type="ECO:0000256" key="3">
    <source>
        <dbReference type="ARBA" id="ARBA00022483"/>
    </source>
</evidence>
<protein>
    <submittedName>
        <fullName evidence="6">Putative exocyst complex subunit sec6</fullName>
    </submittedName>
</protein>
<keyword evidence="3" id="KW-0268">Exocytosis</keyword>
<dbReference type="InterPro" id="IPR010326">
    <property type="entry name" value="EXOC3/Sec6"/>
</dbReference>
<dbReference type="FunFam" id="1.10.357.70:FF:000001">
    <property type="entry name" value="Exocyst complex component 3"/>
    <property type="match status" value="1"/>
</dbReference>
<name>A0A1E1XBM0_9ACAR</name>
<reference evidence="6" key="1">
    <citation type="journal article" date="2017" name="Front. Cell. Infect. Microbiol.">
        <title>The Distinct Transcriptional Response of the Midgut of Amblyomma sculptum and Amblyomma aureolatum Ticks to Rickettsia rickettsii Correlates to Their Differences in Susceptibility to Infection.</title>
        <authorList>
            <person name="Martins L.A."/>
            <person name="Galletti M.F.B.M."/>
            <person name="Ribeiro J.M."/>
            <person name="Fujita A."/>
            <person name="Costa F.B."/>
            <person name="Labruna M.B."/>
            <person name="Daffre S."/>
            <person name="Fogaca A.C."/>
        </authorList>
    </citation>
    <scope>NUCLEOTIDE SEQUENCE</scope>
</reference>
<evidence type="ECO:0000256" key="5">
    <source>
        <dbReference type="SAM" id="MobiDB-lite"/>
    </source>
</evidence>
<evidence type="ECO:0000313" key="6">
    <source>
        <dbReference type="EMBL" id="JAT96501.1"/>
    </source>
</evidence>
<keyword evidence="2" id="KW-0813">Transport</keyword>
<evidence type="ECO:0000256" key="4">
    <source>
        <dbReference type="SAM" id="Coils"/>
    </source>
</evidence>
<sequence length="756" mass="86430">MDVNALEAEAKATAIKHITTMLQMPEQLEKVQQYKKRVSRKKASVEAMLKTALQSQLDGFRTALTLQKSIPNDLAEVQRNLNEDIQDIFKALPALTERLQEVKEESIRHSQYGAAIENLKHIFNVPGSVQKTQELIANDKLLLAHQALSDLENSRDDLLFELHKLPSQSVTDRNMLKQYFADVEKLSEDLGKQIWLVLKRTLNSVRKEPQVVVTALRIIEREERRDQAALERQKSSGGFLPPSRPKQWRKRCFEVLESAVEDRIEGNQFEDRHENKMWLVRHLEVTRQIVLDDLRTVKTICVPCFPPEYDIFNRYVRMYHSCLSRHLQSIIANELEGNEYITVLGWLTVYMGEELMGHPDLGLDAASLEPLLGRSDVQQLIDKYLSTLVANYQDWLRNALQSDIKDWHRGCEPDVDSRGCYHTSAPMIVFQMVDQHLQVAKTVGPDLVRKVLSISLEQTTKFVTSYMEAVTEFRDRHFEDRSVRRFFTHYVIAVANNCLQFKQLFEKSYTDCCTGQGALAKGDNEISQVYHRLQQSLERLQERALDALRDELFLDVNKELADVMTRNWLTSEASVIDTVTATAEDYFRDYTHLLPRNLELLVGKVQWALARSYVHAILQRKIAFKGYEERKAAAEKINRECQKLSELFKKAMPQTGAGSRRGGSVGSASPGSSPLDTLPLLAEVIKMKDTSLLSLEVSGLIKRYPDISGEHLQSLLMLRGDMSRNEARTLVAEMRSDDQPRGVGVPKSVFSEIVLT</sequence>
<dbReference type="GO" id="GO:0000149">
    <property type="term" value="F:SNARE binding"/>
    <property type="evidence" value="ECO:0007669"/>
    <property type="project" value="TreeGrafter"/>
</dbReference>
<comment type="similarity">
    <text evidence="1">Belongs to the SEC6 family.</text>
</comment>
<feature type="coiled-coil region" evidence="4">
    <location>
        <begin position="523"/>
        <end position="550"/>
    </location>
</feature>
<keyword evidence="4" id="KW-0175">Coiled coil</keyword>
<dbReference type="InterPro" id="IPR042532">
    <property type="entry name" value="EXOC3/Sec6_C"/>
</dbReference>
<dbReference type="EMBL" id="GFAC01002687">
    <property type="protein sequence ID" value="JAT96501.1"/>
    <property type="molecule type" value="mRNA"/>
</dbReference>
<dbReference type="PANTHER" id="PTHR21292:SF1">
    <property type="entry name" value="EXOCYST COMPLEX COMPONENT 3"/>
    <property type="match status" value="1"/>
</dbReference>
<evidence type="ECO:0000256" key="2">
    <source>
        <dbReference type="ARBA" id="ARBA00022448"/>
    </source>
</evidence>
<dbReference type="Gene3D" id="1.10.357.70">
    <property type="entry name" value="Exocyst complex component Sec6, C-terminal domain"/>
    <property type="match status" value="1"/>
</dbReference>
<evidence type="ECO:0000256" key="1">
    <source>
        <dbReference type="ARBA" id="ARBA00009447"/>
    </source>
</evidence>
<dbReference type="PANTHER" id="PTHR21292">
    <property type="entry name" value="EXOCYST COMPLEX COMPONENT SEC6-RELATED"/>
    <property type="match status" value="1"/>
</dbReference>
<dbReference type="Gene3D" id="1.10.357.50">
    <property type="match status" value="1"/>
</dbReference>
<accession>A0A1E1XBM0</accession>
<dbReference type="AlphaFoldDB" id="A0A1E1XBM0"/>